<keyword evidence="2" id="KW-0472">Membrane</keyword>
<feature type="compositionally biased region" description="Acidic residues" evidence="1">
    <location>
        <begin position="109"/>
        <end position="119"/>
    </location>
</feature>
<proteinExistence type="predicted"/>
<evidence type="ECO:0000313" key="3">
    <source>
        <dbReference type="EMBL" id="MEE3717782.1"/>
    </source>
</evidence>
<evidence type="ECO:0000313" key="4">
    <source>
        <dbReference type="Proteomes" id="UP001333818"/>
    </source>
</evidence>
<comment type="caution">
    <text evidence="3">The sequence shown here is derived from an EMBL/GenBank/DDBJ whole genome shotgun (WGS) entry which is preliminary data.</text>
</comment>
<reference evidence="3" key="1">
    <citation type="submission" date="2024-01" db="EMBL/GenBank/DDBJ databases">
        <title>Bank of Algae and Cyanobacteria of the Azores (BACA) strain genomes.</title>
        <authorList>
            <person name="Luz R."/>
            <person name="Cordeiro R."/>
            <person name="Fonseca A."/>
            <person name="Goncalves V."/>
        </authorList>
    </citation>
    <scope>NUCLEOTIDE SEQUENCE</scope>
    <source>
        <strain evidence="3">BACA0141</strain>
    </source>
</reference>
<feature type="transmembrane region" description="Helical" evidence="2">
    <location>
        <begin position="42"/>
        <end position="60"/>
    </location>
</feature>
<protein>
    <submittedName>
        <fullName evidence="3">LapA family protein</fullName>
    </submittedName>
</protein>
<dbReference type="Proteomes" id="UP001333818">
    <property type="component" value="Unassembled WGS sequence"/>
</dbReference>
<sequence>MIRILLYFWLWFLSMGIAIFATQNTLSITLKFLVFDSIKLPLGLVLVFCAGVGAIAVTILQSFPKLPNYASVFSRRSTPSKDAFSASAPPPKDTKKATSTPSKKASKDDFDEEWDDDWD</sequence>
<feature type="region of interest" description="Disordered" evidence="1">
    <location>
        <begin position="79"/>
        <end position="119"/>
    </location>
</feature>
<keyword evidence="2" id="KW-1133">Transmembrane helix</keyword>
<dbReference type="RefSeq" id="WP_330484212.1">
    <property type="nucleotide sequence ID" value="NZ_JAZBJZ010000052.1"/>
</dbReference>
<keyword evidence="2" id="KW-0812">Transmembrane</keyword>
<dbReference type="AlphaFoldDB" id="A0AAW9PXK4"/>
<gene>
    <name evidence="3" type="ORF">V2H45_13655</name>
</gene>
<evidence type="ECO:0000256" key="1">
    <source>
        <dbReference type="SAM" id="MobiDB-lite"/>
    </source>
</evidence>
<organism evidence="3 4">
    <name type="scientific">Tumidithrix elongata BACA0141</name>
    <dbReference type="NCBI Taxonomy" id="2716417"/>
    <lineage>
        <taxon>Bacteria</taxon>
        <taxon>Bacillati</taxon>
        <taxon>Cyanobacteriota</taxon>
        <taxon>Cyanophyceae</taxon>
        <taxon>Pseudanabaenales</taxon>
        <taxon>Pseudanabaenaceae</taxon>
        <taxon>Tumidithrix</taxon>
        <taxon>Tumidithrix elongata</taxon>
    </lineage>
</organism>
<keyword evidence="4" id="KW-1185">Reference proteome</keyword>
<name>A0AAW9PXK4_9CYAN</name>
<dbReference type="EMBL" id="JAZBJZ010000052">
    <property type="protein sequence ID" value="MEE3717782.1"/>
    <property type="molecule type" value="Genomic_DNA"/>
</dbReference>
<evidence type="ECO:0000256" key="2">
    <source>
        <dbReference type="SAM" id="Phobius"/>
    </source>
</evidence>
<accession>A0AAW9PXK4</accession>